<dbReference type="EMBL" id="GBXM01063938">
    <property type="protein sequence ID" value="JAH44639.1"/>
    <property type="molecule type" value="Transcribed_RNA"/>
</dbReference>
<accession>A0A0E9STE6</accession>
<reference evidence="1" key="2">
    <citation type="journal article" date="2015" name="Fish Shellfish Immunol.">
        <title>Early steps in the European eel (Anguilla anguilla)-Vibrio vulnificus interaction in the gills: Role of the RtxA13 toxin.</title>
        <authorList>
            <person name="Callol A."/>
            <person name="Pajuelo D."/>
            <person name="Ebbesson L."/>
            <person name="Teles M."/>
            <person name="MacKenzie S."/>
            <person name="Amaro C."/>
        </authorList>
    </citation>
    <scope>NUCLEOTIDE SEQUENCE</scope>
</reference>
<evidence type="ECO:0000313" key="1">
    <source>
        <dbReference type="EMBL" id="JAH44639.1"/>
    </source>
</evidence>
<reference evidence="1" key="1">
    <citation type="submission" date="2014-11" db="EMBL/GenBank/DDBJ databases">
        <authorList>
            <person name="Amaro Gonzalez C."/>
        </authorList>
    </citation>
    <scope>NUCLEOTIDE SEQUENCE</scope>
</reference>
<name>A0A0E9STE6_ANGAN</name>
<organism evidence="1">
    <name type="scientific">Anguilla anguilla</name>
    <name type="common">European freshwater eel</name>
    <name type="synonym">Muraena anguilla</name>
    <dbReference type="NCBI Taxonomy" id="7936"/>
    <lineage>
        <taxon>Eukaryota</taxon>
        <taxon>Metazoa</taxon>
        <taxon>Chordata</taxon>
        <taxon>Craniata</taxon>
        <taxon>Vertebrata</taxon>
        <taxon>Euteleostomi</taxon>
        <taxon>Actinopterygii</taxon>
        <taxon>Neopterygii</taxon>
        <taxon>Teleostei</taxon>
        <taxon>Anguilliformes</taxon>
        <taxon>Anguillidae</taxon>
        <taxon>Anguilla</taxon>
    </lineage>
</organism>
<sequence length="15" mass="1669">MALPVTLHWSESANL</sequence>
<protein>
    <submittedName>
        <fullName evidence="1">Uncharacterized protein</fullName>
    </submittedName>
</protein>
<proteinExistence type="predicted"/>